<sequence>MTLWLAIVAVAAGSFAVKAAGPALLGDRELPWWSVGVIALLAPALLAGLIVVEMLGRRWADVDWVVLAALAAVVGARLAKVPLLLAVLIGVLTAAGLRALTGGS</sequence>
<dbReference type="InterPro" id="IPR008407">
    <property type="entry name" value="Brnchd-chn_aa_trnsp_AzlD"/>
</dbReference>
<dbReference type="OrthoDB" id="138970at28056"/>
<gene>
    <name evidence="2" type="ordered locus">AMIS_23300</name>
</gene>
<dbReference type="RefSeq" id="WP_014442445.1">
    <property type="nucleotide sequence ID" value="NC_017093.1"/>
</dbReference>
<feature type="transmembrane region" description="Helical" evidence="1">
    <location>
        <begin position="32"/>
        <end position="52"/>
    </location>
</feature>
<dbReference type="EMBL" id="AP012319">
    <property type="protein sequence ID" value="BAL87550.1"/>
    <property type="molecule type" value="Genomic_DNA"/>
</dbReference>
<proteinExistence type="predicted"/>
<protein>
    <recommendedName>
        <fullName evidence="4">Branched-chain amino acid transport protein</fullName>
    </recommendedName>
</protein>
<dbReference type="AlphaFoldDB" id="I0H3G3"/>
<evidence type="ECO:0000313" key="3">
    <source>
        <dbReference type="Proteomes" id="UP000007882"/>
    </source>
</evidence>
<evidence type="ECO:0000256" key="1">
    <source>
        <dbReference type="SAM" id="Phobius"/>
    </source>
</evidence>
<dbReference type="Pfam" id="PF05437">
    <property type="entry name" value="AzlD"/>
    <property type="match status" value="1"/>
</dbReference>
<evidence type="ECO:0008006" key="4">
    <source>
        <dbReference type="Google" id="ProtNLM"/>
    </source>
</evidence>
<accession>I0H3G3</accession>
<dbReference type="STRING" id="512565.AMIS_23300"/>
<keyword evidence="1" id="KW-1133">Transmembrane helix</keyword>
<dbReference type="HOGENOM" id="CLU_179780_0_0_11"/>
<name>I0H3G3_ACTM4</name>
<dbReference type="PATRIC" id="fig|512565.3.peg.2326"/>
<dbReference type="eggNOG" id="ENOG5033J8Y">
    <property type="taxonomic scope" value="Bacteria"/>
</dbReference>
<organism evidence="2 3">
    <name type="scientific">Actinoplanes missouriensis (strain ATCC 14538 / DSM 43046 / CBS 188.64 / JCM 3121 / NBRC 102363 / NCIMB 12654 / NRRL B-3342 / UNCC 431)</name>
    <dbReference type="NCBI Taxonomy" id="512565"/>
    <lineage>
        <taxon>Bacteria</taxon>
        <taxon>Bacillati</taxon>
        <taxon>Actinomycetota</taxon>
        <taxon>Actinomycetes</taxon>
        <taxon>Micromonosporales</taxon>
        <taxon>Micromonosporaceae</taxon>
        <taxon>Actinoplanes</taxon>
    </lineage>
</organism>
<evidence type="ECO:0000313" key="2">
    <source>
        <dbReference type="EMBL" id="BAL87550.1"/>
    </source>
</evidence>
<dbReference type="KEGG" id="ams:AMIS_23300"/>
<feature type="transmembrane region" description="Helical" evidence="1">
    <location>
        <begin position="82"/>
        <end position="100"/>
    </location>
</feature>
<dbReference type="Proteomes" id="UP000007882">
    <property type="component" value="Chromosome"/>
</dbReference>
<reference evidence="2 3" key="1">
    <citation type="submission" date="2012-02" db="EMBL/GenBank/DDBJ databases">
        <title>Complete genome sequence of Actinoplanes missouriensis 431 (= NBRC 102363).</title>
        <authorList>
            <person name="Ohnishi Y."/>
            <person name="Ishikawa J."/>
            <person name="Sekine M."/>
            <person name="Hosoyama A."/>
            <person name="Harada T."/>
            <person name="Narita H."/>
            <person name="Hata T."/>
            <person name="Konno Y."/>
            <person name="Tutikane K."/>
            <person name="Fujita N."/>
            <person name="Horinouchi S."/>
            <person name="Hayakawa M."/>
        </authorList>
    </citation>
    <scope>NUCLEOTIDE SEQUENCE [LARGE SCALE GENOMIC DNA]</scope>
    <source>
        <strain evidence="3">ATCC 14538 / DSM 43046 / CBS 188.64 / JCM 3121 / NBRC 102363 / NCIMB 12654 / NRRL B-3342 / UNCC 431</strain>
    </source>
</reference>
<keyword evidence="1" id="KW-0812">Transmembrane</keyword>
<keyword evidence="3" id="KW-1185">Reference proteome</keyword>
<keyword evidence="1" id="KW-0472">Membrane</keyword>